<protein>
    <recommendedName>
        <fullName evidence="2">Hemerythrin-like domain-containing protein</fullName>
    </recommendedName>
</protein>
<evidence type="ECO:0000259" key="2">
    <source>
        <dbReference type="Pfam" id="PF01814"/>
    </source>
</evidence>
<dbReference type="RefSeq" id="WP_121643886.1">
    <property type="nucleotide sequence ID" value="NZ_RCWN01000001.1"/>
</dbReference>
<evidence type="ECO:0000256" key="1">
    <source>
        <dbReference type="SAM" id="MobiDB-lite"/>
    </source>
</evidence>
<feature type="domain" description="Hemerythrin-like" evidence="2">
    <location>
        <begin position="72"/>
        <end position="173"/>
    </location>
</feature>
<proteinExistence type="predicted"/>
<dbReference type="Gene3D" id="1.20.120.520">
    <property type="entry name" value="nmb1532 protein domain like"/>
    <property type="match status" value="1"/>
</dbReference>
<dbReference type="InterPro" id="IPR012312">
    <property type="entry name" value="Hemerythrin-like"/>
</dbReference>
<feature type="region of interest" description="Disordered" evidence="1">
    <location>
        <begin position="1"/>
        <end position="27"/>
    </location>
</feature>
<sequence>MDDLDETARPPVPKFDSEPAQRAGSRHLQAIHEHHRRQLSGLKRMFAEMEQGAISPEEMAAATQNLSMTGNLRRFGTLCGQECQALVFHHQIEDGAMYPQLQRSDELNAVISQLMAEHQIVHAQIVALWEATTAFLETPSDTVRREKLGQAIERLEKTVLSHFGYEEDALLDAIDHYGVMI</sequence>
<name>A0A3L7J859_9HYPH</name>
<dbReference type="AlphaFoldDB" id="A0A3L7J859"/>
<gene>
    <name evidence="3" type="ORF">D8780_00565</name>
</gene>
<reference evidence="3 4" key="1">
    <citation type="submission" date="2018-10" db="EMBL/GenBank/DDBJ databases">
        <title>Notoacmeibacter sp. M2BS9Y-3-1, whole genome shotgun sequence.</title>
        <authorList>
            <person name="Tuo L."/>
        </authorList>
    </citation>
    <scope>NUCLEOTIDE SEQUENCE [LARGE SCALE GENOMIC DNA]</scope>
    <source>
        <strain evidence="3 4">M2BS9Y-3-1</strain>
    </source>
</reference>
<accession>A0A3L7J859</accession>
<dbReference type="Pfam" id="PF01814">
    <property type="entry name" value="Hemerythrin"/>
    <property type="match status" value="1"/>
</dbReference>
<organism evidence="3 4">
    <name type="scientific">Notoacmeibacter ruber</name>
    <dbReference type="NCBI Taxonomy" id="2670375"/>
    <lineage>
        <taxon>Bacteria</taxon>
        <taxon>Pseudomonadati</taxon>
        <taxon>Pseudomonadota</taxon>
        <taxon>Alphaproteobacteria</taxon>
        <taxon>Hyphomicrobiales</taxon>
        <taxon>Notoacmeibacteraceae</taxon>
        <taxon>Notoacmeibacter</taxon>
    </lineage>
</organism>
<keyword evidence="4" id="KW-1185">Reference proteome</keyword>
<evidence type="ECO:0000313" key="3">
    <source>
        <dbReference type="EMBL" id="RLQ86917.1"/>
    </source>
</evidence>
<dbReference type="EMBL" id="RCWN01000001">
    <property type="protein sequence ID" value="RLQ86917.1"/>
    <property type="molecule type" value="Genomic_DNA"/>
</dbReference>
<comment type="caution">
    <text evidence="3">The sequence shown here is derived from an EMBL/GenBank/DDBJ whole genome shotgun (WGS) entry which is preliminary data.</text>
</comment>
<dbReference type="Proteomes" id="UP000281094">
    <property type="component" value="Unassembled WGS sequence"/>
</dbReference>
<evidence type="ECO:0000313" key="4">
    <source>
        <dbReference type="Proteomes" id="UP000281094"/>
    </source>
</evidence>